<dbReference type="InterPro" id="IPR050377">
    <property type="entry name" value="Radical_SAM_PqqE_MftC-like"/>
</dbReference>
<dbReference type="InterPro" id="IPR007197">
    <property type="entry name" value="rSAM"/>
</dbReference>
<evidence type="ECO:0000256" key="2">
    <source>
        <dbReference type="ARBA" id="ARBA00022691"/>
    </source>
</evidence>
<gene>
    <name evidence="7" type="ORF">KI809_19640</name>
</gene>
<feature type="domain" description="Radical SAM core" evidence="6">
    <location>
        <begin position="27"/>
        <end position="253"/>
    </location>
</feature>
<dbReference type="AlphaFoldDB" id="A0AAW4L6C6"/>
<dbReference type="InterPro" id="IPR058240">
    <property type="entry name" value="rSAM_sf"/>
</dbReference>
<dbReference type="InterPro" id="IPR013785">
    <property type="entry name" value="Aldolase_TIM"/>
</dbReference>
<accession>A0AAW4L6C6</accession>
<dbReference type="Proteomes" id="UP000811899">
    <property type="component" value="Unassembled WGS sequence"/>
</dbReference>
<evidence type="ECO:0000256" key="1">
    <source>
        <dbReference type="ARBA" id="ARBA00001966"/>
    </source>
</evidence>
<comment type="caution">
    <text evidence="7">The sequence shown here is derived from an EMBL/GenBank/DDBJ whole genome shotgun (WGS) entry which is preliminary data.</text>
</comment>
<dbReference type="Pfam" id="PF04055">
    <property type="entry name" value="Radical_SAM"/>
    <property type="match status" value="1"/>
</dbReference>
<organism evidence="7 8">
    <name type="scientific">Geoanaerobacter pelophilus</name>
    <dbReference type="NCBI Taxonomy" id="60036"/>
    <lineage>
        <taxon>Bacteria</taxon>
        <taxon>Pseudomonadati</taxon>
        <taxon>Thermodesulfobacteriota</taxon>
        <taxon>Desulfuromonadia</taxon>
        <taxon>Geobacterales</taxon>
        <taxon>Geobacteraceae</taxon>
        <taxon>Geoanaerobacter</taxon>
    </lineage>
</organism>
<dbReference type="GO" id="GO:0003824">
    <property type="term" value="F:catalytic activity"/>
    <property type="evidence" value="ECO:0007669"/>
    <property type="project" value="InterPro"/>
</dbReference>
<evidence type="ECO:0000259" key="6">
    <source>
        <dbReference type="PROSITE" id="PS51918"/>
    </source>
</evidence>
<dbReference type="SFLD" id="SFLDG01067">
    <property type="entry name" value="SPASM/twitch_domain_containing"/>
    <property type="match status" value="1"/>
</dbReference>
<comment type="cofactor">
    <cofactor evidence="1">
        <name>[4Fe-4S] cluster</name>
        <dbReference type="ChEBI" id="CHEBI:49883"/>
    </cofactor>
</comment>
<dbReference type="RefSeq" id="WP_214173299.1">
    <property type="nucleotide sequence ID" value="NZ_JAHCVJ010000013.1"/>
</dbReference>
<dbReference type="CDD" id="cd01335">
    <property type="entry name" value="Radical_SAM"/>
    <property type="match status" value="1"/>
</dbReference>
<dbReference type="PANTHER" id="PTHR11228">
    <property type="entry name" value="RADICAL SAM DOMAIN PROTEIN"/>
    <property type="match status" value="1"/>
</dbReference>
<dbReference type="GO" id="GO:0051536">
    <property type="term" value="F:iron-sulfur cluster binding"/>
    <property type="evidence" value="ECO:0007669"/>
    <property type="project" value="UniProtKB-KW"/>
</dbReference>
<keyword evidence="2" id="KW-0949">S-adenosyl-L-methionine</keyword>
<dbReference type="PROSITE" id="PS51918">
    <property type="entry name" value="RADICAL_SAM"/>
    <property type="match status" value="1"/>
</dbReference>
<dbReference type="Gene3D" id="3.20.20.70">
    <property type="entry name" value="Aldolase class I"/>
    <property type="match status" value="1"/>
</dbReference>
<keyword evidence="4" id="KW-0408">Iron</keyword>
<dbReference type="EMBL" id="JAHCVJ010000013">
    <property type="protein sequence ID" value="MBT0666528.1"/>
    <property type="molecule type" value="Genomic_DNA"/>
</dbReference>
<keyword evidence="5" id="KW-0411">Iron-sulfur</keyword>
<dbReference type="SFLD" id="SFLDS00029">
    <property type="entry name" value="Radical_SAM"/>
    <property type="match status" value="1"/>
</dbReference>
<proteinExistence type="predicted"/>
<evidence type="ECO:0000256" key="5">
    <source>
        <dbReference type="ARBA" id="ARBA00023014"/>
    </source>
</evidence>
<dbReference type="Pfam" id="PF13186">
    <property type="entry name" value="SPASM"/>
    <property type="match status" value="1"/>
</dbReference>
<sequence length="358" mass="40686">MKHSDGIRLDSHKLMFHPRRVVQWLDSETVYPLYAEISPAGACNHRCTFCAKDYRGYRPQFLKTGILLERLTELAALGLKSVMYAGEGEPLLHRDIAEIISHTRSVGIDAALTTNGVLLGPELAEGILPHTSWIKVSIDAGSPAGYAAIHQTNPDDFHKVFANIKTAARLIEKNAWQCTLGTQAILLPENAAEMELLAARAKDSGASYLVIKPYSQHHKSSTCRYADIDYSAYLDLPERLDRFNDDAFSVIFRMNTFRKLQERERGYDRCLALPFWSYIDADGEVWGCSSYLGDELFRYGNIAEEHFQNIWSSDRRRISLEFVAKEMDTAGCRLNCRMDEINRYLWELTHPSGHVNFI</sequence>
<name>A0AAW4L6C6_9BACT</name>
<evidence type="ECO:0000313" key="7">
    <source>
        <dbReference type="EMBL" id="MBT0666528.1"/>
    </source>
</evidence>
<dbReference type="SUPFAM" id="SSF102114">
    <property type="entry name" value="Radical SAM enzymes"/>
    <property type="match status" value="1"/>
</dbReference>
<keyword evidence="8" id="KW-1185">Reference proteome</keyword>
<protein>
    <submittedName>
        <fullName evidence="7">Radical SAM protein</fullName>
    </submittedName>
</protein>
<evidence type="ECO:0000256" key="3">
    <source>
        <dbReference type="ARBA" id="ARBA00022723"/>
    </source>
</evidence>
<reference evidence="7 8" key="1">
    <citation type="submission" date="2021-05" db="EMBL/GenBank/DDBJ databases">
        <title>The draft genome of Geobacter pelophilus DSM 12255.</title>
        <authorList>
            <person name="Xu Z."/>
            <person name="Masuda Y."/>
            <person name="Itoh H."/>
            <person name="Senoo K."/>
        </authorList>
    </citation>
    <scope>NUCLEOTIDE SEQUENCE [LARGE SCALE GENOMIC DNA]</scope>
    <source>
        <strain evidence="7 8">DSM 12255</strain>
    </source>
</reference>
<evidence type="ECO:0000256" key="4">
    <source>
        <dbReference type="ARBA" id="ARBA00023004"/>
    </source>
</evidence>
<dbReference type="CDD" id="cd21109">
    <property type="entry name" value="SPASM"/>
    <property type="match status" value="1"/>
</dbReference>
<dbReference type="InterPro" id="IPR023885">
    <property type="entry name" value="4Fe4S-binding_SPASM_dom"/>
</dbReference>
<keyword evidence="3" id="KW-0479">Metal-binding</keyword>
<dbReference type="GO" id="GO:0046872">
    <property type="term" value="F:metal ion binding"/>
    <property type="evidence" value="ECO:0007669"/>
    <property type="project" value="UniProtKB-KW"/>
</dbReference>
<dbReference type="PANTHER" id="PTHR11228:SF7">
    <property type="entry name" value="PQQA PEPTIDE CYCLASE"/>
    <property type="match status" value="1"/>
</dbReference>
<evidence type="ECO:0000313" key="8">
    <source>
        <dbReference type="Proteomes" id="UP000811899"/>
    </source>
</evidence>